<reference evidence="1" key="1">
    <citation type="journal article" date="2014" name="Int. J. Syst. Evol. Microbiol.">
        <title>Complete genome of a new Firmicutes species belonging to the dominant human colonic microbiota ('Ruminococcus bicirculans') reveals two chromosomes and a selective capacity to utilize plant glucans.</title>
        <authorList>
            <consortium name="NISC Comparative Sequencing Program"/>
            <person name="Wegmann U."/>
            <person name="Louis P."/>
            <person name="Goesmann A."/>
            <person name="Henrissat B."/>
            <person name="Duncan S.H."/>
            <person name="Flint H.J."/>
        </authorList>
    </citation>
    <scope>NUCLEOTIDE SEQUENCE</scope>
    <source>
        <strain evidence="1">NBRC 3250</strain>
    </source>
</reference>
<evidence type="ECO:0000313" key="1">
    <source>
        <dbReference type="EMBL" id="GLQ69677.1"/>
    </source>
</evidence>
<dbReference type="AlphaFoldDB" id="A0AAW3QZK5"/>
<dbReference type="Proteomes" id="UP000075682">
    <property type="component" value="Unassembled WGS sequence"/>
</dbReference>
<comment type="caution">
    <text evidence="2">The sequence shown here is derived from an EMBL/GenBank/DDBJ whole genome shotgun (WGS) entry which is preliminary data.</text>
</comment>
<accession>A0AAW3QZK5</accession>
<dbReference type="EMBL" id="BSNW01000045">
    <property type="protein sequence ID" value="GLQ69677.1"/>
    <property type="molecule type" value="Genomic_DNA"/>
</dbReference>
<name>A0AAW3QZK5_9PROT</name>
<sequence length="103" mass="11312">MMLLQIVSADADYRKVGIGNIEARRLALPVCPFSSKSQQASGDRFEGIVNKFVLGDQATRQSFRHSATRATLKTCGDIDLHLRGMTNRHAVLPQDLGECPILS</sequence>
<protein>
    <submittedName>
        <fullName evidence="2">Uncharacterized protein</fullName>
    </submittedName>
</protein>
<organism evidence="2 3">
    <name type="scientific">Gluconobacter albidus</name>
    <dbReference type="NCBI Taxonomy" id="318683"/>
    <lineage>
        <taxon>Bacteria</taxon>
        <taxon>Pseudomonadati</taxon>
        <taxon>Pseudomonadota</taxon>
        <taxon>Alphaproteobacteria</taxon>
        <taxon>Acetobacterales</taxon>
        <taxon>Acetobacteraceae</taxon>
        <taxon>Gluconobacter</taxon>
    </lineage>
</organism>
<reference evidence="4" key="3">
    <citation type="journal article" date="2019" name="Int. J. Syst. Evol. Microbiol.">
        <title>The Global Catalogue of Microorganisms (GCM) 10K type strain sequencing project: providing services to taxonomists for standard genome sequencing and annotation.</title>
        <authorList>
            <consortium name="The Broad Institute Genomics Platform"/>
            <consortium name="The Broad Institute Genome Sequencing Center for Infectious Disease"/>
            <person name="Wu L."/>
            <person name="Ma J."/>
        </authorList>
    </citation>
    <scope>NUCLEOTIDE SEQUENCE [LARGE SCALE GENOMIC DNA]</scope>
    <source>
        <strain evidence="4">NBRC 3250</strain>
    </source>
</reference>
<gene>
    <name evidence="2" type="ORF">AD941_07080</name>
    <name evidence="1" type="ORF">GCM10007866_21300</name>
</gene>
<proteinExistence type="predicted"/>
<evidence type="ECO:0000313" key="4">
    <source>
        <dbReference type="Proteomes" id="UP001156672"/>
    </source>
</evidence>
<dbReference type="EMBL" id="LHZN01000127">
    <property type="protein sequence ID" value="KXV38179.1"/>
    <property type="molecule type" value="Genomic_DNA"/>
</dbReference>
<evidence type="ECO:0000313" key="3">
    <source>
        <dbReference type="Proteomes" id="UP000075682"/>
    </source>
</evidence>
<evidence type="ECO:0000313" key="2">
    <source>
        <dbReference type="EMBL" id="KXV38179.1"/>
    </source>
</evidence>
<keyword evidence="4" id="KW-1185">Reference proteome</keyword>
<reference evidence="2 3" key="2">
    <citation type="submission" date="2015-06" db="EMBL/GenBank/DDBJ databases">
        <title>Improved classification and identification of acetic acid bacteria using matrix-assisted laser desorption/ionization time-of-flight mass spectrometry; Gluconobacter nephelii and Gluconobacter uchimurae are later heterotypic synonyms of Gluconobacter japonicus and Gluconobacter oxydans, respectively.</title>
        <authorList>
            <person name="Li L."/>
            <person name="Cleenwerck I."/>
            <person name="De Vuyst L."/>
            <person name="Vandamme P."/>
        </authorList>
    </citation>
    <scope>NUCLEOTIDE SEQUENCE [LARGE SCALE GENOMIC DNA]</scope>
    <source>
        <strain evidence="2 3">LMG 1356</strain>
    </source>
</reference>
<reference evidence="1" key="4">
    <citation type="submission" date="2023-01" db="EMBL/GenBank/DDBJ databases">
        <title>Draft genome sequence of Gluconobacter albidus strain NBRC 3250.</title>
        <authorList>
            <person name="Sun Q."/>
            <person name="Mori K."/>
        </authorList>
    </citation>
    <scope>NUCLEOTIDE SEQUENCE</scope>
    <source>
        <strain evidence="1">NBRC 3250</strain>
    </source>
</reference>
<dbReference type="Proteomes" id="UP001156672">
    <property type="component" value="Unassembled WGS sequence"/>
</dbReference>